<evidence type="ECO:0000313" key="1">
    <source>
        <dbReference type="EMBL" id="CAG8806832.1"/>
    </source>
</evidence>
<proteinExistence type="predicted"/>
<dbReference type="Proteomes" id="UP000789920">
    <property type="component" value="Unassembled WGS sequence"/>
</dbReference>
<reference evidence="1" key="1">
    <citation type="submission" date="2021-06" db="EMBL/GenBank/DDBJ databases">
        <authorList>
            <person name="Kallberg Y."/>
            <person name="Tangrot J."/>
            <person name="Rosling A."/>
        </authorList>
    </citation>
    <scope>NUCLEOTIDE SEQUENCE</scope>
    <source>
        <strain evidence="1">MA461A</strain>
    </source>
</reference>
<name>A0ACA9RSI6_9GLOM</name>
<evidence type="ECO:0000313" key="2">
    <source>
        <dbReference type="Proteomes" id="UP000789920"/>
    </source>
</evidence>
<sequence>DDRMEKLLKKAKIFLDQRQKSKARIASLWSFIGELFSWNVVYLAYICKNVTNVLDQAQFFQEHAEDVFDVVHKSFMGQVEKIKPEMLSHLLDHGNHPRVRIQGFQLLLLWLNDQTIELQECMHLYSNAISLDLFLYDQIRNGSDDYYERQNVWRKSNVPLGLGQELIRSDDQGPLFPNPHPPTFNDAVQLIQLDLSSL</sequence>
<accession>A0ACA9RSI6</accession>
<protein>
    <submittedName>
        <fullName evidence="1">16097_t:CDS:1</fullName>
    </submittedName>
</protein>
<gene>
    <name evidence="1" type="ORF">RPERSI_LOCUS22253</name>
</gene>
<keyword evidence="2" id="KW-1185">Reference proteome</keyword>
<feature type="non-terminal residue" evidence="1">
    <location>
        <position position="1"/>
    </location>
</feature>
<organism evidence="1 2">
    <name type="scientific">Racocetra persica</name>
    <dbReference type="NCBI Taxonomy" id="160502"/>
    <lineage>
        <taxon>Eukaryota</taxon>
        <taxon>Fungi</taxon>
        <taxon>Fungi incertae sedis</taxon>
        <taxon>Mucoromycota</taxon>
        <taxon>Glomeromycotina</taxon>
        <taxon>Glomeromycetes</taxon>
        <taxon>Diversisporales</taxon>
        <taxon>Gigasporaceae</taxon>
        <taxon>Racocetra</taxon>
    </lineage>
</organism>
<comment type="caution">
    <text evidence="1">The sequence shown here is derived from an EMBL/GenBank/DDBJ whole genome shotgun (WGS) entry which is preliminary data.</text>
</comment>
<feature type="non-terminal residue" evidence="1">
    <location>
        <position position="198"/>
    </location>
</feature>
<dbReference type="EMBL" id="CAJVQC010066903">
    <property type="protein sequence ID" value="CAG8806832.1"/>
    <property type="molecule type" value="Genomic_DNA"/>
</dbReference>